<keyword evidence="2" id="KW-1185">Reference proteome</keyword>
<evidence type="ECO:0000313" key="2">
    <source>
        <dbReference type="Proteomes" id="UP000765509"/>
    </source>
</evidence>
<gene>
    <name evidence="1" type="ORF">O181_089955</name>
</gene>
<proteinExistence type="predicted"/>
<sequence length="132" mass="14619">MLGPFVGTSILVPHTKILMPVQDPEASHANPYTCEGAPTFRTQIFMFVQDPEKGENPLHLSKLPTRHTQILTLVQVPNNSSHFFHQGRLFTIPTIPHAPAGSQCFKPNSLPLYRLPIIQTIPYASAGSQCFT</sequence>
<evidence type="ECO:0000313" key="1">
    <source>
        <dbReference type="EMBL" id="MBW0550240.1"/>
    </source>
</evidence>
<reference evidence="1" key="1">
    <citation type="submission" date="2021-03" db="EMBL/GenBank/DDBJ databases">
        <title>Draft genome sequence of rust myrtle Austropuccinia psidii MF-1, a brazilian biotype.</title>
        <authorList>
            <person name="Quecine M.C."/>
            <person name="Pachon D.M.R."/>
            <person name="Bonatelli M.L."/>
            <person name="Correr F.H."/>
            <person name="Franceschini L.M."/>
            <person name="Leite T.F."/>
            <person name="Margarido G.R.A."/>
            <person name="Almeida C.A."/>
            <person name="Ferrarezi J.A."/>
            <person name="Labate C.A."/>
        </authorList>
    </citation>
    <scope>NUCLEOTIDE SEQUENCE</scope>
    <source>
        <strain evidence="1">MF-1</strain>
    </source>
</reference>
<organism evidence="1 2">
    <name type="scientific">Austropuccinia psidii MF-1</name>
    <dbReference type="NCBI Taxonomy" id="1389203"/>
    <lineage>
        <taxon>Eukaryota</taxon>
        <taxon>Fungi</taxon>
        <taxon>Dikarya</taxon>
        <taxon>Basidiomycota</taxon>
        <taxon>Pucciniomycotina</taxon>
        <taxon>Pucciniomycetes</taxon>
        <taxon>Pucciniales</taxon>
        <taxon>Sphaerophragmiaceae</taxon>
        <taxon>Austropuccinia</taxon>
    </lineage>
</organism>
<dbReference type="AlphaFoldDB" id="A0A9Q3IUV6"/>
<protein>
    <submittedName>
        <fullName evidence="1">Uncharacterized protein</fullName>
    </submittedName>
</protein>
<accession>A0A9Q3IUV6</accession>
<name>A0A9Q3IUV6_9BASI</name>
<comment type="caution">
    <text evidence="1">The sequence shown here is derived from an EMBL/GenBank/DDBJ whole genome shotgun (WGS) entry which is preliminary data.</text>
</comment>
<dbReference type="Proteomes" id="UP000765509">
    <property type="component" value="Unassembled WGS sequence"/>
</dbReference>
<dbReference type="EMBL" id="AVOT02055761">
    <property type="protein sequence ID" value="MBW0550240.1"/>
    <property type="molecule type" value="Genomic_DNA"/>
</dbReference>